<dbReference type="GO" id="GO:0043005">
    <property type="term" value="C:neuron projection"/>
    <property type="evidence" value="ECO:0007669"/>
    <property type="project" value="TreeGrafter"/>
</dbReference>
<feature type="binding site" evidence="6">
    <location>
        <position position="140"/>
    </location>
    <ligand>
        <name>Na(+)</name>
        <dbReference type="ChEBI" id="CHEBI:29101"/>
        <label>1</label>
    </ligand>
</feature>
<keyword evidence="12" id="KW-1185">Reference proteome</keyword>
<keyword evidence="8" id="KW-0769">Symport</keyword>
<sequence>MPGVAVCHSWRAPGWGMLPKALACVCGRGEAGFAPGLPELSRPQTSLPRHLLLPLMPGRPLPEAAAAGGGARSSWPSPAGVCLPLSPSSAAILRGLAGGGMAAAPAVRPPRPAAQANPSPRTGARDQWSKKVDFLLSVIGFAVDLGNVWRFPYVCYQNGGGAFLIPYTLMAVFGGVPLFYMELALGQFHRVGAIPIWKHICPIFKGVGFATCVIGLYVSFYYNTILAWALYYLYSSLALALPWTSCGNPWNTPNCTSYFGRSNATWTPSSSSPKERTDGDVGGIRWQLLLCLILIFTIVYFSLWKGVKTSGKVVWVTATLPYVVLLILLVRGVTLPGAWRGIVFYLQPNWEKLTSTAVWVDAAAQIFFSLGPGFGVLLALASYNPFSNNCYRDALVTSAANCLTSFLSGFVIFSVLGYMAEMRGVEVEDVAKDRGPGLLFITYPEALANMAGSTFFAIIFFLMMVTLGLDSTFGGLEAVITAVMDEYPHILAERRELFVLGLLTVCFLGSLATVTNGGSYVVKLLEEFGAGCSILAVVLLEAIAVSWFYGMPQFCSDVKAMLGFSPGVYWQVCWVAVSPAFLVFIIVSSLLEQPPLTMFGYRYPAWSAVVGYLIGASSFVCIPVYMVLRLVWTPGSLKRFLPKRAARSELPFPEALRGRMGSPGDFSACGLGNASGG</sequence>
<evidence type="ECO:0000256" key="1">
    <source>
        <dbReference type="ARBA" id="ARBA00004141"/>
    </source>
</evidence>
<evidence type="ECO:0000256" key="2">
    <source>
        <dbReference type="ARBA" id="ARBA00022448"/>
    </source>
</evidence>
<feature type="transmembrane region" description="Helical" evidence="10">
    <location>
        <begin position="528"/>
        <end position="549"/>
    </location>
</feature>
<keyword evidence="6" id="KW-0915">Sodium</keyword>
<evidence type="ECO:0000256" key="7">
    <source>
        <dbReference type="PIRSR" id="PIRSR600175-2"/>
    </source>
</evidence>
<feature type="binding site" evidence="6">
    <location>
        <position position="142"/>
    </location>
    <ligand>
        <name>Na(+)</name>
        <dbReference type="ChEBI" id="CHEBI:29101"/>
        <label>1</label>
    </ligand>
</feature>
<dbReference type="PRINTS" id="PR00176">
    <property type="entry name" value="NANEUSMPORT"/>
</dbReference>
<dbReference type="PANTHER" id="PTHR11616">
    <property type="entry name" value="SODIUM/CHLORIDE DEPENDENT TRANSPORTER"/>
    <property type="match status" value="1"/>
</dbReference>
<dbReference type="NCBIfam" id="NF037979">
    <property type="entry name" value="Na_transp"/>
    <property type="match status" value="1"/>
</dbReference>
<feature type="transmembrane region" description="Helical" evidence="10">
    <location>
        <begin position="569"/>
        <end position="591"/>
    </location>
</feature>
<evidence type="ECO:0000256" key="6">
    <source>
        <dbReference type="PIRSR" id="PIRSR600175-1"/>
    </source>
</evidence>
<evidence type="ECO:0000256" key="5">
    <source>
        <dbReference type="ARBA" id="ARBA00023136"/>
    </source>
</evidence>
<dbReference type="InterPro" id="IPR037272">
    <property type="entry name" value="SNS_sf"/>
</dbReference>
<dbReference type="Pfam" id="PF00209">
    <property type="entry name" value="SNF"/>
    <property type="match status" value="1"/>
</dbReference>
<dbReference type="GO" id="GO:0005335">
    <property type="term" value="F:serotonin:sodium:chloride symporter activity"/>
    <property type="evidence" value="ECO:0007669"/>
    <property type="project" value="TreeGrafter"/>
</dbReference>
<feature type="region of interest" description="Disordered" evidence="9">
    <location>
        <begin position="105"/>
        <end position="125"/>
    </location>
</feature>
<dbReference type="PANTHER" id="PTHR11616:SF129">
    <property type="entry name" value="TRANSPORTER"/>
    <property type="match status" value="1"/>
</dbReference>
<dbReference type="Ensembl" id="ENSVKKT00000028212.1">
    <property type="protein sequence ID" value="ENSVKKP00000027544.1"/>
    <property type="gene ID" value="ENSVKKG00000017899.1"/>
</dbReference>
<feature type="binding site" evidence="6">
    <location>
        <position position="470"/>
    </location>
    <ligand>
        <name>Na(+)</name>
        <dbReference type="ChEBI" id="CHEBI:29101"/>
        <label>1</label>
    </ligand>
</feature>
<dbReference type="PROSITE" id="PS00610">
    <property type="entry name" value="NA_NEUROTRAN_SYMP_1"/>
    <property type="match status" value="1"/>
</dbReference>
<dbReference type="GO" id="GO:0005886">
    <property type="term" value="C:plasma membrane"/>
    <property type="evidence" value="ECO:0007669"/>
    <property type="project" value="TreeGrafter"/>
</dbReference>
<name>A0A8D2Q8K2_VARKO</name>
<keyword evidence="6" id="KW-0479">Metal-binding</keyword>
<feature type="binding site" evidence="6">
    <location>
        <position position="467"/>
    </location>
    <ligand>
        <name>Na(+)</name>
        <dbReference type="ChEBI" id="CHEBI:29101"/>
        <label>1</label>
    </ligand>
</feature>
<feature type="transmembrane region" description="Helical" evidence="10">
    <location>
        <begin position="603"/>
        <end position="628"/>
    </location>
</feature>
<accession>A0A8D2Q8K2</accession>
<proteinExistence type="inferred from homology"/>
<dbReference type="PROSITE" id="PS50267">
    <property type="entry name" value="NA_NEUROTRAN_SYMP_3"/>
    <property type="match status" value="1"/>
</dbReference>
<comment type="similarity">
    <text evidence="8">Belongs to the sodium:neurotransmitter symporter (SNF) (TC 2.A.22) family.</text>
</comment>
<evidence type="ECO:0000256" key="8">
    <source>
        <dbReference type="RuleBase" id="RU003732"/>
    </source>
</evidence>
<gene>
    <name evidence="11" type="primary">LOC123028747</name>
</gene>
<dbReference type="GO" id="GO:0051378">
    <property type="term" value="F:serotonin binding"/>
    <property type="evidence" value="ECO:0007669"/>
    <property type="project" value="TreeGrafter"/>
</dbReference>
<dbReference type="AlphaFoldDB" id="A0A8D2Q8K2"/>
<keyword evidence="4 10" id="KW-1133">Transmembrane helix</keyword>
<feature type="transmembrane region" description="Helical" evidence="10">
    <location>
        <begin position="362"/>
        <end position="383"/>
    </location>
</feature>
<dbReference type="GO" id="GO:0098793">
    <property type="term" value="C:presynapse"/>
    <property type="evidence" value="ECO:0007669"/>
    <property type="project" value="GOC"/>
</dbReference>
<feature type="transmembrane region" description="Helical" evidence="10">
    <location>
        <begin position="455"/>
        <end position="476"/>
    </location>
</feature>
<organism evidence="11 12">
    <name type="scientific">Varanus komodoensis</name>
    <name type="common">Komodo dragon</name>
    <dbReference type="NCBI Taxonomy" id="61221"/>
    <lineage>
        <taxon>Eukaryota</taxon>
        <taxon>Metazoa</taxon>
        <taxon>Chordata</taxon>
        <taxon>Craniata</taxon>
        <taxon>Vertebrata</taxon>
        <taxon>Euteleostomi</taxon>
        <taxon>Lepidosauria</taxon>
        <taxon>Squamata</taxon>
        <taxon>Bifurcata</taxon>
        <taxon>Unidentata</taxon>
        <taxon>Episquamata</taxon>
        <taxon>Toxicofera</taxon>
        <taxon>Anguimorpha</taxon>
        <taxon>Paleoanguimorpha</taxon>
        <taxon>Varanoidea</taxon>
        <taxon>Varanidae</taxon>
        <taxon>Varanus</taxon>
    </lineage>
</organism>
<feature type="binding site" evidence="6">
    <location>
        <position position="471"/>
    </location>
    <ligand>
        <name>Na(+)</name>
        <dbReference type="ChEBI" id="CHEBI:29101"/>
        <label>1</label>
    </ligand>
</feature>
<feature type="transmembrane region" description="Helical" evidence="10">
    <location>
        <begin position="315"/>
        <end position="342"/>
    </location>
</feature>
<feature type="transmembrane region" description="Helical" evidence="10">
    <location>
        <begin position="206"/>
        <end position="234"/>
    </location>
</feature>
<feature type="transmembrane region" description="Helical" evidence="10">
    <location>
        <begin position="284"/>
        <end position="303"/>
    </location>
</feature>
<feature type="binding site" evidence="6">
    <location>
        <position position="401"/>
    </location>
    <ligand>
        <name>Na(+)</name>
        <dbReference type="ChEBI" id="CHEBI:29101"/>
        <label>1</label>
    </ligand>
</feature>
<keyword evidence="3 8" id="KW-0812">Transmembrane</keyword>
<reference evidence="11" key="2">
    <citation type="submission" date="2025-09" db="UniProtKB">
        <authorList>
            <consortium name="Ensembl"/>
        </authorList>
    </citation>
    <scope>IDENTIFICATION</scope>
</reference>
<feature type="transmembrane region" description="Helical" evidence="10">
    <location>
        <begin position="164"/>
        <end position="185"/>
    </location>
</feature>
<evidence type="ECO:0000313" key="11">
    <source>
        <dbReference type="Ensembl" id="ENSVKKP00000027544.1"/>
    </source>
</evidence>
<dbReference type="InterPro" id="IPR000175">
    <property type="entry name" value="Na/ntran_symport"/>
</dbReference>
<feature type="binding site" evidence="6">
    <location>
        <position position="143"/>
    </location>
    <ligand>
        <name>Na(+)</name>
        <dbReference type="ChEBI" id="CHEBI:29101"/>
        <label>1</label>
    </ligand>
</feature>
<dbReference type="Proteomes" id="UP000694545">
    <property type="component" value="Unplaced"/>
</dbReference>
<dbReference type="GO" id="GO:0046872">
    <property type="term" value="F:metal ion binding"/>
    <property type="evidence" value="ECO:0007669"/>
    <property type="project" value="UniProtKB-KW"/>
</dbReference>
<protein>
    <recommendedName>
        <fullName evidence="8">Transporter</fullName>
    </recommendedName>
</protein>
<evidence type="ECO:0000313" key="12">
    <source>
        <dbReference type="Proteomes" id="UP000694545"/>
    </source>
</evidence>
<keyword evidence="5 10" id="KW-0472">Membrane</keyword>
<feature type="transmembrane region" description="Helical" evidence="10">
    <location>
        <begin position="497"/>
        <end position="522"/>
    </location>
</feature>
<keyword evidence="7" id="KW-1015">Disulfide bond</keyword>
<feature type="disulfide bond" evidence="7">
    <location>
        <begin position="246"/>
        <end position="255"/>
    </location>
</feature>
<dbReference type="GO" id="GO:0006865">
    <property type="term" value="P:amino acid transport"/>
    <property type="evidence" value="ECO:0007669"/>
    <property type="project" value="TreeGrafter"/>
</dbReference>
<evidence type="ECO:0000256" key="3">
    <source>
        <dbReference type="ARBA" id="ARBA00022692"/>
    </source>
</evidence>
<feature type="binding site" evidence="6">
    <location>
        <position position="147"/>
    </location>
    <ligand>
        <name>Na(+)</name>
        <dbReference type="ChEBI" id="CHEBI:29101"/>
        <label>1</label>
    </ligand>
</feature>
<evidence type="ECO:0000256" key="9">
    <source>
        <dbReference type="SAM" id="MobiDB-lite"/>
    </source>
</evidence>
<comment type="subcellular location">
    <subcellularLocation>
        <location evidence="1">Membrane</location>
        <topology evidence="1">Multi-pass membrane protein</topology>
    </subcellularLocation>
</comment>
<feature type="transmembrane region" description="Helical" evidence="10">
    <location>
        <begin position="395"/>
        <end position="420"/>
    </location>
</feature>
<keyword evidence="2 8" id="KW-0813">Transport</keyword>
<evidence type="ECO:0000256" key="10">
    <source>
        <dbReference type="SAM" id="Phobius"/>
    </source>
</evidence>
<evidence type="ECO:0000256" key="4">
    <source>
        <dbReference type="ARBA" id="ARBA00022989"/>
    </source>
</evidence>
<feature type="binding site" evidence="6">
    <location>
        <position position="369"/>
    </location>
    <ligand>
        <name>Na(+)</name>
        <dbReference type="ChEBI" id="CHEBI:29101"/>
        <label>1</label>
    </ligand>
</feature>
<dbReference type="SUPFAM" id="SSF161070">
    <property type="entry name" value="SNF-like"/>
    <property type="match status" value="1"/>
</dbReference>
<reference evidence="11" key="1">
    <citation type="submission" date="2025-08" db="UniProtKB">
        <authorList>
            <consortium name="Ensembl"/>
        </authorList>
    </citation>
    <scope>IDENTIFICATION</scope>
</reference>